<protein>
    <submittedName>
        <fullName evidence="1">Uncharacterized protein</fullName>
    </submittedName>
</protein>
<evidence type="ECO:0000313" key="1">
    <source>
        <dbReference type="EMBL" id="EYC16102.1"/>
    </source>
</evidence>
<sequence>MNYNDHPYPTMVATKNNSGNIEIHMISVAEESKKCGIPRLRRRSLARGECVLCRTRICWPSRRKQKTSAVMAKHWEQSAVLGSSTSSFSMPGRCFRKNQRQLMGSRRACR</sequence>
<name>A0A016UMN8_9BILA</name>
<organism evidence="1 2">
    <name type="scientific">Ancylostoma ceylanicum</name>
    <dbReference type="NCBI Taxonomy" id="53326"/>
    <lineage>
        <taxon>Eukaryota</taxon>
        <taxon>Metazoa</taxon>
        <taxon>Ecdysozoa</taxon>
        <taxon>Nematoda</taxon>
        <taxon>Chromadorea</taxon>
        <taxon>Rhabditida</taxon>
        <taxon>Rhabditina</taxon>
        <taxon>Rhabditomorpha</taxon>
        <taxon>Strongyloidea</taxon>
        <taxon>Ancylostomatidae</taxon>
        <taxon>Ancylostomatinae</taxon>
        <taxon>Ancylostoma</taxon>
    </lineage>
</organism>
<dbReference type="EMBL" id="JARK01001370">
    <property type="protein sequence ID" value="EYC16102.1"/>
    <property type="molecule type" value="Genomic_DNA"/>
</dbReference>
<comment type="caution">
    <text evidence="1">The sequence shown here is derived from an EMBL/GenBank/DDBJ whole genome shotgun (WGS) entry which is preliminary data.</text>
</comment>
<proteinExistence type="predicted"/>
<reference evidence="2" key="1">
    <citation type="journal article" date="2015" name="Nat. Genet.">
        <title>The genome and transcriptome of the zoonotic hookworm Ancylostoma ceylanicum identify infection-specific gene families.</title>
        <authorList>
            <person name="Schwarz E.M."/>
            <person name="Hu Y."/>
            <person name="Antoshechkin I."/>
            <person name="Miller M.M."/>
            <person name="Sternberg P.W."/>
            <person name="Aroian R.V."/>
        </authorList>
    </citation>
    <scope>NUCLEOTIDE SEQUENCE</scope>
    <source>
        <strain evidence="2">HY135</strain>
    </source>
</reference>
<evidence type="ECO:0000313" key="2">
    <source>
        <dbReference type="Proteomes" id="UP000024635"/>
    </source>
</evidence>
<dbReference type="Proteomes" id="UP000024635">
    <property type="component" value="Unassembled WGS sequence"/>
</dbReference>
<accession>A0A016UMN8</accession>
<gene>
    <name evidence="1" type="primary">Acey_s0034.g2797</name>
    <name evidence="1" type="ORF">Y032_0034g2797</name>
</gene>
<dbReference type="AlphaFoldDB" id="A0A016UMN8"/>
<keyword evidence="2" id="KW-1185">Reference proteome</keyword>